<comment type="caution">
    <text evidence="1">The sequence shown here is derived from an EMBL/GenBank/DDBJ whole genome shotgun (WGS) entry which is preliminary data.</text>
</comment>
<organism evidence="1 2">
    <name type="scientific">Rubroshorea leprosula</name>
    <dbReference type="NCBI Taxonomy" id="152421"/>
    <lineage>
        <taxon>Eukaryota</taxon>
        <taxon>Viridiplantae</taxon>
        <taxon>Streptophyta</taxon>
        <taxon>Embryophyta</taxon>
        <taxon>Tracheophyta</taxon>
        <taxon>Spermatophyta</taxon>
        <taxon>Magnoliopsida</taxon>
        <taxon>eudicotyledons</taxon>
        <taxon>Gunneridae</taxon>
        <taxon>Pentapetalae</taxon>
        <taxon>rosids</taxon>
        <taxon>malvids</taxon>
        <taxon>Malvales</taxon>
        <taxon>Dipterocarpaceae</taxon>
        <taxon>Rubroshorea</taxon>
    </lineage>
</organism>
<name>A0AAV5ILP1_9ROSI</name>
<protein>
    <submittedName>
        <fullName evidence="1">Uncharacterized protein</fullName>
    </submittedName>
</protein>
<reference evidence="1 2" key="1">
    <citation type="journal article" date="2021" name="Commun. Biol.">
        <title>The genome of Shorea leprosula (Dipterocarpaceae) highlights the ecological relevance of drought in aseasonal tropical rainforests.</title>
        <authorList>
            <person name="Ng K.K.S."/>
            <person name="Kobayashi M.J."/>
            <person name="Fawcett J.A."/>
            <person name="Hatakeyama M."/>
            <person name="Paape T."/>
            <person name="Ng C.H."/>
            <person name="Ang C.C."/>
            <person name="Tnah L.H."/>
            <person name="Lee C.T."/>
            <person name="Nishiyama T."/>
            <person name="Sese J."/>
            <person name="O'Brien M.J."/>
            <person name="Copetti D."/>
            <person name="Mohd Noor M.I."/>
            <person name="Ong R.C."/>
            <person name="Putra M."/>
            <person name="Sireger I.Z."/>
            <person name="Indrioko S."/>
            <person name="Kosugi Y."/>
            <person name="Izuno A."/>
            <person name="Isagi Y."/>
            <person name="Lee S.L."/>
            <person name="Shimizu K.K."/>
        </authorList>
    </citation>
    <scope>NUCLEOTIDE SEQUENCE [LARGE SCALE GENOMIC DNA]</scope>
    <source>
        <strain evidence="1">214</strain>
    </source>
</reference>
<dbReference type="AlphaFoldDB" id="A0AAV5ILP1"/>
<sequence length="37" mass="4154">MHSASHGFHQLLLQSLQALRKGSPRSSPKFILHCLQV</sequence>
<gene>
    <name evidence="1" type="ORF">SLEP1_g13851</name>
</gene>
<dbReference type="Proteomes" id="UP001054252">
    <property type="component" value="Unassembled WGS sequence"/>
</dbReference>
<dbReference type="EMBL" id="BPVZ01000016">
    <property type="protein sequence ID" value="GKV01285.1"/>
    <property type="molecule type" value="Genomic_DNA"/>
</dbReference>
<accession>A0AAV5ILP1</accession>
<evidence type="ECO:0000313" key="2">
    <source>
        <dbReference type="Proteomes" id="UP001054252"/>
    </source>
</evidence>
<keyword evidence="2" id="KW-1185">Reference proteome</keyword>
<proteinExistence type="predicted"/>
<evidence type="ECO:0000313" key="1">
    <source>
        <dbReference type="EMBL" id="GKV01285.1"/>
    </source>
</evidence>